<dbReference type="PANTHER" id="PTHR33418">
    <property type="entry name" value="HELICASE-ASSOCIATED"/>
    <property type="match status" value="1"/>
</dbReference>
<proteinExistence type="predicted"/>
<feature type="compositionally biased region" description="Acidic residues" evidence="2">
    <location>
        <begin position="286"/>
        <end position="299"/>
    </location>
</feature>
<comment type="caution">
    <text evidence="4">The sequence shown here is derived from an EMBL/GenBank/DDBJ whole genome shotgun (WGS) entry which is preliminary data.</text>
</comment>
<dbReference type="PANTHER" id="PTHR33418:SF1">
    <property type="entry name" value="HELICASE-ASSOCIATED DOMAIN-CONTAINING PROTEIN"/>
    <property type="match status" value="1"/>
</dbReference>
<feature type="domain" description="Helicase-associated" evidence="3">
    <location>
        <begin position="597"/>
        <end position="680"/>
    </location>
</feature>
<feature type="region of interest" description="Disordered" evidence="2">
    <location>
        <begin position="423"/>
        <end position="477"/>
    </location>
</feature>
<evidence type="ECO:0000259" key="3">
    <source>
        <dbReference type="Pfam" id="PF03457"/>
    </source>
</evidence>
<feature type="coiled-coil region" evidence="1">
    <location>
        <begin position="308"/>
        <end position="335"/>
    </location>
</feature>
<dbReference type="Proteomes" id="UP001530377">
    <property type="component" value="Unassembled WGS sequence"/>
</dbReference>
<evidence type="ECO:0000313" key="5">
    <source>
        <dbReference type="Proteomes" id="UP001530377"/>
    </source>
</evidence>
<keyword evidence="1" id="KW-0175">Coiled coil</keyword>
<keyword evidence="5" id="KW-1185">Reference proteome</keyword>
<feature type="non-terminal residue" evidence="4">
    <location>
        <position position="1"/>
    </location>
</feature>
<dbReference type="Pfam" id="PF03457">
    <property type="entry name" value="HA"/>
    <property type="match status" value="4"/>
</dbReference>
<dbReference type="EMBL" id="JALLPB020000188">
    <property type="protein sequence ID" value="KAL3815643.1"/>
    <property type="molecule type" value="Genomic_DNA"/>
</dbReference>
<name>A0ABD3RRX7_9STRA</name>
<accession>A0ABD3RRX7</accession>
<dbReference type="AlphaFoldDB" id="A0ABD3RRX7"/>
<feature type="region of interest" description="Disordered" evidence="2">
    <location>
        <begin position="269"/>
        <end position="303"/>
    </location>
</feature>
<organism evidence="4 5">
    <name type="scientific">Cyclostephanos tholiformis</name>
    <dbReference type="NCBI Taxonomy" id="382380"/>
    <lineage>
        <taxon>Eukaryota</taxon>
        <taxon>Sar</taxon>
        <taxon>Stramenopiles</taxon>
        <taxon>Ochrophyta</taxon>
        <taxon>Bacillariophyta</taxon>
        <taxon>Coscinodiscophyceae</taxon>
        <taxon>Thalassiosirophycidae</taxon>
        <taxon>Stephanodiscales</taxon>
        <taxon>Stephanodiscaceae</taxon>
        <taxon>Cyclostephanos</taxon>
    </lineage>
</organism>
<feature type="domain" description="Helicase-associated" evidence="3">
    <location>
        <begin position="783"/>
        <end position="850"/>
    </location>
</feature>
<feature type="domain" description="Helicase-associated" evidence="3">
    <location>
        <begin position="528"/>
        <end position="586"/>
    </location>
</feature>
<reference evidence="4 5" key="1">
    <citation type="submission" date="2024-10" db="EMBL/GenBank/DDBJ databases">
        <title>Updated reference genomes for cyclostephanoid diatoms.</title>
        <authorList>
            <person name="Roberts W.R."/>
            <person name="Alverson A.J."/>
        </authorList>
    </citation>
    <scope>NUCLEOTIDE SEQUENCE [LARGE SCALE GENOMIC DNA]</scope>
    <source>
        <strain evidence="4 5">AJA228-03</strain>
    </source>
</reference>
<feature type="compositionally biased region" description="Low complexity" evidence="2">
    <location>
        <begin position="361"/>
        <end position="370"/>
    </location>
</feature>
<evidence type="ECO:0000313" key="4">
    <source>
        <dbReference type="EMBL" id="KAL3815643.1"/>
    </source>
</evidence>
<feature type="region of interest" description="Disordered" evidence="2">
    <location>
        <begin position="345"/>
        <end position="374"/>
    </location>
</feature>
<protein>
    <recommendedName>
        <fullName evidence="3">Helicase-associated domain-containing protein</fullName>
    </recommendedName>
</protein>
<feature type="region of interest" description="Disordered" evidence="2">
    <location>
        <begin position="855"/>
        <end position="878"/>
    </location>
</feature>
<dbReference type="InterPro" id="IPR005114">
    <property type="entry name" value="Helicase_assoc"/>
</dbReference>
<gene>
    <name evidence="4" type="ORF">ACHAXA_006918</name>
</gene>
<sequence length="878" mass="97918">VQKTSFIFKSDLRKSDHASSPNASLGGILHATRSSFPSGGGVVVDNSNGLTTREEQAFAWVSDYDAHVHDVVSHLERYGYELDGMRFLPYSSKSAWVHRYPHAYPHVNCDVGGNITGFPHWSPQARSAMDIPPEVVDLSTCPSVVEAIARGERATEGAVRRDRRKRTSRAPVGGLGQQRLCDAVQLTNAERGALHVEIYEYFSWLVGRVVELETSEPGRRRLKSSDFTSSGLRGLLTKLEGTFKSIGGGLGSGGGGRRNSRGGAVGVVGGVDGDAGGGERKGGEEGAIDAADDDEDENDSPPPLPLLEINLTRELADLAASAEEARKKLRAEQIAAARAYFERRDDASSPIPNNGVAMETSFSPSSSSPSRRTTAHWEPLDFDVMFERLVAYMDEHGHPNVPVKYPKDPQLGGWVSGLRTKKKAYSGGAGGEDAVEDGNAGVDNDNGDDRREGARKATTVSWDLTKDNDKEESGDDAAASMTVDWAVEGTPEPPPTAIYNQKYLNPERIRRLESIGFSWSMAKPKTKSRSWDERLEELVRYREEIGSFNVPRNSTLGEWVHNQRTLYSKRDTKFMAKKAPRMIAIGYTFDLRENNSVSWDDRFLQLVEYGQRHGNFDVSPCPTKSSDDAGVGYDDGLDLEDKFKFYKWVNRLHNEYRAFEKGTASKLNAERVAKLRSIGFQFKGPKNRGRPSGTGLLNPVPKIPFEKRIQQLQAFKSDTGHLNVDHNYKHCSNLGGWAADITSQYTSWKSGATHPSEEMIARFDQLAKLGFQFNCLPYYEGNRSWEDHYNVLLKFKEQHNGSARVPLKYKADLRLGKWVQSQRQQYKLLQEGKRSKLTDERIEKLEAVGFEWALLPGSTKDEEEEEEEDMEGREEEEI</sequence>
<feature type="compositionally biased region" description="Acidic residues" evidence="2">
    <location>
        <begin position="861"/>
        <end position="878"/>
    </location>
</feature>
<dbReference type="Gene3D" id="6.10.140.530">
    <property type="match status" value="4"/>
</dbReference>
<evidence type="ECO:0000256" key="1">
    <source>
        <dbReference type="SAM" id="Coils"/>
    </source>
</evidence>
<evidence type="ECO:0000256" key="2">
    <source>
        <dbReference type="SAM" id="MobiDB-lite"/>
    </source>
</evidence>
<feature type="domain" description="Helicase-associated" evidence="3">
    <location>
        <begin position="381"/>
        <end position="424"/>
    </location>
</feature>